<dbReference type="Pfam" id="PF25471">
    <property type="entry name" value="TM_PetC"/>
    <property type="match status" value="1"/>
</dbReference>
<evidence type="ECO:0000313" key="19">
    <source>
        <dbReference type="EMBL" id="CAD9524512.1"/>
    </source>
</evidence>
<evidence type="ECO:0000256" key="13">
    <source>
        <dbReference type="ARBA" id="ARBA00023136"/>
    </source>
</evidence>
<dbReference type="InterPro" id="IPR014349">
    <property type="entry name" value="Rieske_Fe-S_prot"/>
</dbReference>
<comment type="cofactor">
    <cofactor evidence="15">
        <name>[2Fe-2S] cluster</name>
        <dbReference type="ChEBI" id="CHEBI:190135"/>
    </cofactor>
</comment>
<keyword evidence="11" id="KW-0408">Iron</keyword>
<dbReference type="PRINTS" id="PR00162">
    <property type="entry name" value="RIESKE"/>
</dbReference>
<dbReference type="AlphaFoldDB" id="A0A6U6IU41"/>
<dbReference type="EC" id="7.1.1.6" evidence="3"/>
<dbReference type="SUPFAM" id="SSF50022">
    <property type="entry name" value="ISP domain"/>
    <property type="match status" value="1"/>
</dbReference>
<evidence type="ECO:0000256" key="17">
    <source>
        <dbReference type="SAM" id="Phobius"/>
    </source>
</evidence>
<dbReference type="PANTHER" id="PTHR10134">
    <property type="entry name" value="CYTOCHROME B-C1 COMPLEX SUBUNIT RIESKE, MITOCHONDRIAL"/>
    <property type="match status" value="1"/>
</dbReference>
<sequence length="229" mass="24297">MPNFRTPREQRRRFLVAALAVAACAGLFSSAFVSPAPSGGLARSRQGVALRATGEYTGFVPDLQRRTLMNVVVVLATAVPALTMLGGYILIFVPQSGGGGGGAILAGDINGNPVSLAGWMKTHNDNDRELVQGLKGDPYYIVTTKEGVKDFAIGAVCTHLGCVVPWIRAANKFCCPCHGSQYNDEGKVVRGPAPLSLALAHTSVQDGNIAVAQWTETDFRTGLAPWWNK</sequence>
<protein>
    <recommendedName>
        <fullName evidence="3">plastoquinol--plastocyanin reductase</fullName>
        <ecNumber evidence="3">7.1.1.6</ecNumber>
    </recommendedName>
</protein>
<organism evidence="19">
    <name type="scientific">Zooxanthella nutricula</name>
    <dbReference type="NCBI Taxonomy" id="1333877"/>
    <lineage>
        <taxon>Eukaryota</taxon>
        <taxon>Sar</taxon>
        <taxon>Alveolata</taxon>
        <taxon>Dinophyceae</taxon>
        <taxon>Peridiniales</taxon>
        <taxon>Peridiniales incertae sedis</taxon>
        <taxon>Zooxanthella</taxon>
    </lineage>
</organism>
<dbReference type="Gene3D" id="2.102.10.10">
    <property type="entry name" value="Rieske [2Fe-2S] iron-sulphur domain"/>
    <property type="match status" value="1"/>
</dbReference>
<dbReference type="Pfam" id="PF00355">
    <property type="entry name" value="Rieske"/>
    <property type="match status" value="1"/>
</dbReference>
<dbReference type="InterPro" id="IPR005805">
    <property type="entry name" value="Rieske_Fe-S_prot_C"/>
</dbReference>
<dbReference type="GO" id="GO:0051537">
    <property type="term" value="F:2 iron, 2 sulfur cluster binding"/>
    <property type="evidence" value="ECO:0007669"/>
    <property type="project" value="UniProtKB-KW"/>
</dbReference>
<evidence type="ECO:0000256" key="6">
    <source>
        <dbReference type="ARBA" id="ARBA00022714"/>
    </source>
</evidence>
<keyword evidence="6" id="KW-0001">2Fe-2S</keyword>
<evidence type="ECO:0000256" key="9">
    <source>
        <dbReference type="ARBA" id="ARBA00022982"/>
    </source>
</evidence>
<dbReference type="GO" id="GO:0016020">
    <property type="term" value="C:membrane"/>
    <property type="evidence" value="ECO:0007669"/>
    <property type="project" value="UniProtKB-SubCell"/>
</dbReference>
<evidence type="ECO:0000256" key="1">
    <source>
        <dbReference type="ARBA" id="ARBA00004167"/>
    </source>
</evidence>
<comment type="similarity">
    <text evidence="2">Belongs to the Rieske iron-sulfur protein family.</text>
</comment>
<dbReference type="PROSITE" id="PS51318">
    <property type="entry name" value="TAT"/>
    <property type="match status" value="1"/>
</dbReference>
<dbReference type="EMBL" id="HBGW01016580">
    <property type="protein sequence ID" value="CAD9524512.1"/>
    <property type="molecule type" value="Transcribed_RNA"/>
</dbReference>
<evidence type="ECO:0000256" key="10">
    <source>
        <dbReference type="ARBA" id="ARBA00022989"/>
    </source>
</evidence>
<feature type="domain" description="Rieske" evidence="18">
    <location>
        <begin position="116"/>
        <end position="211"/>
    </location>
</feature>
<proteinExistence type="inferred from homology"/>
<feature type="transmembrane region" description="Helical" evidence="17">
    <location>
        <begin position="68"/>
        <end position="93"/>
    </location>
</feature>
<evidence type="ECO:0000256" key="12">
    <source>
        <dbReference type="ARBA" id="ARBA00023014"/>
    </source>
</evidence>
<dbReference type="InterPro" id="IPR057415">
    <property type="entry name" value="TM_PetC"/>
</dbReference>
<keyword evidence="9" id="KW-0249">Electron transport</keyword>
<dbReference type="Gene3D" id="1.20.5.700">
    <property type="entry name" value="Single helix bin"/>
    <property type="match status" value="1"/>
</dbReference>
<evidence type="ECO:0000256" key="16">
    <source>
        <dbReference type="ARBA" id="ARBA00047828"/>
    </source>
</evidence>
<dbReference type="InterPro" id="IPR006311">
    <property type="entry name" value="TAT_signal"/>
</dbReference>
<evidence type="ECO:0000256" key="8">
    <source>
        <dbReference type="ARBA" id="ARBA00022967"/>
    </source>
</evidence>
<keyword evidence="7" id="KW-0479">Metal-binding</keyword>
<dbReference type="NCBIfam" id="NF010001">
    <property type="entry name" value="PRK13474.1"/>
    <property type="match status" value="1"/>
</dbReference>
<keyword evidence="4" id="KW-0813">Transport</keyword>
<evidence type="ECO:0000256" key="14">
    <source>
        <dbReference type="ARBA" id="ARBA00023157"/>
    </source>
</evidence>
<dbReference type="GO" id="GO:0009496">
    <property type="term" value="F:plastoquinol--plastocyanin reductase activity"/>
    <property type="evidence" value="ECO:0007669"/>
    <property type="project" value="UniProtKB-EC"/>
</dbReference>
<dbReference type="InterPro" id="IPR017941">
    <property type="entry name" value="Rieske_2Fe-2S"/>
</dbReference>
<keyword evidence="14" id="KW-1015">Disulfide bond</keyword>
<evidence type="ECO:0000259" key="18">
    <source>
        <dbReference type="PROSITE" id="PS51296"/>
    </source>
</evidence>
<evidence type="ECO:0000256" key="7">
    <source>
        <dbReference type="ARBA" id="ARBA00022723"/>
    </source>
</evidence>
<dbReference type="GO" id="GO:0046872">
    <property type="term" value="F:metal ion binding"/>
    <property type="evidence" value="ECO:0007669"/>
    <property type="project" value="UniProtKB-KW"/>
</dbReference>
<dbReference type="PROSITE" id="PS51296">
    <property type="entry name" value="RIESKE"/>
    <property type="match status" value="1"/>
</dbReference>
<accession>A0A6U6IU41</accession>
<reference evidence="19" key="1">
    <citation type="submission" date="2021-01" db="EMBL/GenBank/DDBJ databases">
        <authorList>
            <person name="Corre E."/>
            <person name="Pelletier E."/>
            <person name="Niang G."/>
            <person name="Scheremetjew M."/>
            <person name="Finn R."/>
            <person name="Kale V."/>
            <person name="Holt S."/>
            <person name="Cochrane G."/>
            <person name="Meng A."/>
            <person name="Brown T."/>
            <person name="Cohen L."/>
        </authorList>
    </citation>
    <scope>NUCLEOTIDE SEQUENCE</scope>
    <source>
        <strain evidence="19">RCC3387</strain>
    </source>
</reference>
<evidence type="ECO:0000256" key="4">
    <source>
        <dbReference type="ARBA" id="ARBA00022448"/>
    </source>
</evidence>
<evidence type="ECO:0000256" key="3">
    <source>
        <dbReference type="ARBA" id="ARBA00012952"/>
    </source>
</evidence>
<evidence type="ECO:0000256" key="15">
    <source>
        <dbReference type="ARBA" id="ARBA00034078"/>
    </source>
</evidence>
<keyword evidence="10 17" id="KW-1133">Transmembrane helix</keyword>
<name>A0A6U6IU41_9DINO</name>
<keyword evidence="13 17" id="KW-0472">Membrane</keyword>
<dbReference type="PROSITE" id="PS51257">
    <property type="entry name" value="PROKAR_LIPOPROTEIN"/>
    <property type="match status" value="1"/>
</dbReference>
<comment type="subcellular location">
    <subcellularLocation>
        <location evidence="1">Membrane</location>
        <topology evidence="1">Single-pass membrane protein</topology>
    </subcellularLocation>
</comment>
<dbReference type="InterPro" id="IPR036922">
    <property type="entry name" value="Rieske_2Fe-2S_sf"/>
</dbReference>
<comment type="catalytic activity">
    <reaction evidence="16">
        <text>2 oxidized [plastocyanin] + a plastoquinol + 2 H(+)(in) = 2 reduced [plastocyanin] + a plastoquinone + 4 H(+)(out)</text>
        <dbReference type="Rhea" id="RHEA:22148"/>
        <dbReference type="Rhea" id="RHEA-COMP:9561"/>
        <dbReference type="Rhea" id="RHEA-COMP:9562"/>
        <dbReference type="Rhea" id="RHEA-COMP:10039"/>
        <dbReference type="Rhea" id="RHEA-COMP:10040"/>
        <dbReference type="ChEBI" id="CHEBI:15378"/>
        <dbReference type="ChEBI" id="CHEBI:17757"/>
        <dbReference type="ChEBI" id="CHEBI:29036"/>
        <dbReference type="ChEBI" id="CHEBI:49552"/>
        <dbReference type="ChEBI" id="CHEBI:62192"/>
        <dbReference type="EC" id="7.1.1.6"/>
    </reaction>
</comment>
<evidence type="ECO:0000256" key="5">
    <source>
        <dbReference type="ARBA" id="ARBA00022692"/>
    </source>
</evidence>
<keyword evidence="5 17" id="KW-0812">Transmembrane</keyword>
<evidence type="ECO:0000256" key="11">
    <source>
        <dbReference type="ARBA" id="ARBA00023004"/>
    </source>
</evidence>
<keyword evidence="12" id="KW-0411">Iron-sulfur</keyword>
<keyword evidence="8" id="KW-1278">Translocase</keyword>
<evidence type="ECO:0000256" key="2">
    <source>
        <dbReference type="ARBA" id="ARBA00010651"/>
    </source>
</evidence>
<gene>
    <name evidence="19" type="ORF">BRAN1462_LOCUS10538</name>
</gene>